<dbReference type="AlphaFoldDB" id="A0A3M7RLY8"/>
<dbReference type="EMBL" id="REGN01003097">
    <property type="protein sequence ID" value="RNA24556.1"/>
    <property type="molecule type" value="Genomic_DNA"/>
</dbReference>
<accession>A0A3M7RLY8</accession>
<comment type="caution">
    <text evidence="1">The sequence shown here is derived from an EMBL/GenBank/DDBJ whole genome shotgun (WGS) entry which is preliminary data.</text>
</comment>
<reference evidence="1 2" key="1">
    <citation type="journal article" date="2018" name="Sci. Rep.">
        <title>Genomic signatures of local adaptation to the degree of environmental predictability in rotifers.</title>
        <authorList>
            <person name="Franch-Gras L."/>
            <person name="Hahn C."/>
            <person name="Garcia-Roger E.M."/>
            <person name="Carmona M.J."/>
            <person name="Serra M."/>
            <person name="Gomez A."/>
        </authorList>
    </citation>
    <scope>NUCLEOTIDE SEQUENCE [LARGE SCALE GENOMIC DNA]</scope>
    <source>
        <strain evidence="1">HYR1</strain>
    </source>
</reference>
<evidence type="ECO:0000313" key="2">
    <source>
        <dbReference type="Proteomes" id="UP000276133"/>
    </source>
</evidence>
<gene>
    <name evidence="1" type="ORF">BpHYR1_030129</name>
</gene>
<dbReference type="Proteomes" id="UP000276133">
    <property type="component" value="Unassembled WGS sequence"/>
</dbReference>
<protein>
    <submittedName>
        <fullName evidence="1">Uncharacterized protein</fullName>
    </submittedName>
</protein>
<proteinExistence type="predicted"/>
<organism evidence="1 2">
    <name type="scientific">Brachionus plicatilis</name>
    <name type="common">Marine rotifer</name>
    <name type="synonym">Brachionus muelleri</name>
    <dbReference type="NCBI Taxonomy" id="10195"/>
    <lineage>
        <taxon>Eukaryota</taxon>
        <taxon>Metazoa</taxon>
        <taxon>Spiralia</taxon>
        <taxon>Gnathifera</taxon>
        <taxon>Rotifera</taxon>
        <taxon>Eurotatoria</taxon>
        <taxon>Monogononta</taxon>
        <taxon>Pseudotrocha</taxon>
        <taxon>Ploima</taxon>
        <taxon>Brachionidae</taxon>
        <taxon>Brachionus</taxon>
    </lineage>
</organism>
<evidence type="ECO:0000313" key="1">
    <source>
        <dbReference type="EMBL" id="RNA24556.1"/>
    </source>
</evidence>
<sequence length="88" mass="10077">MINIFSNLSVIPPLVLYHEKTFQMKARTILSSTLLSLSTMSKINDIRKIALLRYYWHAMSQIFESCRLCDQVLTKKCDLASKSGGHKV</sequence>
<keyword evidence="2" id="KW-1185">Reference proteome</keyword>
<name>A0A3M7RLY8_BRAPC</name>